<dbReference type="EMBL" id="FNBG01000038">
    <property type="protein sequence ID" value="SDG36357.1"/>
    <property type="molecule type" value="Genomic_DNA"/>
</dbReference>
<protein>
    <recommendedName>
        <fullName evidence="3">GyrI-like small molecule binding domain-containing protein</fullName>
    </recommendedName>
</protein>
<name>A0A1G7TM08_9BACL</name>
<proteinExistence type="predicted"/>
<organism evidence="1 2">
    <name type="scientific">Fontibacillus panacisegetis</name>
    <dbReference type="NCBI Taxonomy" id="670482"/>
    <lineage>
        <taxon>Bacteria</taxon>
        <taxon>Bacillati</taxon>
        <taxon>Bacillota</taxon>
        <taxon>Bacilli</taxon>
        <taxon>Bacillales</taxon>
        <taxon>Paenibacillaceae</taxon>
        <taxon>Fontibacillus</taxon>
    </lineage>
</organism>
<dbReference type="OrthoDB" id="1429704at1239"/>
<reference evidence="1 2" key="1">
    <citation type="submission" date="2016-10" db="EMBL/GenBank/DDBJ databases">
        <authorList>
            <person name="de Groot N.N."/>
        </authorList>
    </citation>
    <scope>NUCLEOTIDE SEQUENCE [LARGE SCALE GENOMIC DNA]</scope>
    <source>
        <strain evidence="1 2">DSM 28129</strain>
    </source>
</reference>
<dbReference type="STRING" id="670482.SAMN04488542_13817"/>
<dbReference type="AlphaFoldDB" id="A0A1G7TM08"/>
<accession>A0A1G7TM08</accession>
<dbReference type="InterPro" id="IPR011256">
    <property type="entry name" value="Reg_factor_effector_dom_sf"/>
</dbReference>
<evidence type="ECO:0008006" key="3">
    <source>
        <dbReference type="Google" id="ProtNLM"/>
    </source>
</evidence>
<sequence>MEFNFSIVERDEMFLLGIKQVISEDDEEQLYKFFDGIVQDGRYLKLFSSQKENMGEWNIYTSNSQIDGSGNYLFMVATELNHHIDLSKLDGMNLDFMHVLSAKWLTIRVSSHDEMKAVHKRTILDKCIEDLGYRLDFHYNKPIMEFQPIACTQNPPYLDFWMPVQKV</sequence>
<dbReference type="Gene3D" id="3.20.80.10">
    <property type="entry name" value="Regulatory factor, effector binding domain"/>
    <property type="match status" value="1"/>
</dbReference>
<dbReference type="Proteomes" id="UP000198972">
    <property type="component" value="Unassembled WGS sequence"/>
</dbReference>
<evidence type="ECO:0000313" key="1">
    <source>
        <dbReference type="EMBL" id="SDG36357.1"/>
    </source>
</evidence>
<keyword evidence="2" id="KW-1185">Reference proteome</keyword>
<gene>
    <name evidence="1" type="ORF">SAMN04488542_13817</name>
</gene>
<dbReference type="RefSeq" id="WP_091235693.1">
    <property type="nucleotide sequence ID" value="NZ_FNBG01000038.1"/>
</dbReference>
<evidence type="ECO:0000313" key="2">
    <source>
        <dbReference type="Proteomes" id="UP000198972"/>
    </source>
</evidence>